<dbReference type="EMBL" id="CP123872">
    <property type="protein sequence ID" value="WND02854.1"/>
    <property type="molecule type" value="Genomic_DNA"/>
</dbReference>
<dbReference type="FunFam" id="3.90.400.10:FF:000002">
    <property type="entry name" value="Sucrose isomerase"/>
    <property type="match status" value="1"/>
</dbReference>
<reference evidence="5" key="1">
    <citation type="submission" date="2023-04" db="EMBL/GenBank/DDBJ databases">
        <title>Complete genome sequence of Temperatibacter marinus.</title>
        <authorList>
            <person name="Rong J.-C."/>
            <person name="Yi M.-L."/>
            <person name="Zhao Q."/>
        </authorList>
    </citation>
    <scope>NUCLEOTIDE SEQUENCE</scope>
    <source>
        <strain evidence="5">NBRC 110045</strain>
    </source>
</reference>
<dbReference type="RefSeq" id="WP_310798693.1">
    <property type="nucleotide sequence ID" value="NZ_CP123872.1"/>
</dbReference>
<dbReference type="Gene3D" id="2.60.40.1180">
    <property type="entry name" value="Golgi alpha-mannosidase II"/>
    <property type="match status" value="1"/>
</dbReference>
<dbReference type="AlphaFoldDB" id="A0AA52EHZ2"/>
<accession>A0AA52EHZ2</accession>
<dbReference type="InterPro" id="IPR045857">
    <property type="entry name" value="O16G_dom_2"/>
</dbReference>
<keyword evidence="6" id="KW-1185">Reference proteome</keyword>
<evidence type="ECO:0000313" key="5">
    <source>
        <dbReference type="EMBL" id="WND02854.1"/>
    </source>
</evidence>
<evidence type="ECO:0000256" key="1">
    <source>
        <dbReference type="ARBA" id="ARBA00008061"/>
    </source>
</evidence>
<keyword evidence="2" id="KW-0378">Hydrolase</keyword>
<dbReference type="Gene3D" id="3.90.400.10">
    <property type="entry name" value="Oligo-1,6-glucosidase, Domain 2"/>
    <property type="match status" value="1"/>
</dbReference>
<protein>
    <submittedName>
        <fullName evidence="5">Alpha glucosidase</fullName>
    </submittedName>
</protein>
<dbReference type="SMART" id="SM00642">
    <property type="entry name" value="Aamy"/>
    <property type="match status" value="1"/>
</dbReference>
<proteinExistence type="inferred from homology"/>
<dbReference type="InterPro" id="IPR013780">
    <property type="entry name" value="Glyco_hydro_b"/>
</dbReference>
<evidence type="ECO:0000313" key="6">
    <source>
        <dbReference type="Proteomes" id="UP001268683"/>
    </source>
</evidence>
<comment type="similarity">
    <text evidence="1">Belongs to the glycosyl hydrolase 13 family.</text>
</comment>
<dbReference type="GO" id="GO:0004556">
    <property type="term" value="F:alpha-amylase activity"/>
    <property type="evidence" value="ECO:0007669"/>
    <property type="project" value="TreeGrafter"/>
</dbReference>
<dbReference type="PANTHER" id="PTHR10357:SF179">
    <property type="entry name" value="NEUTRAL AND BASIC AMINO ACID TRANSPORT PROTEIN RBAT"/>
    <property type="match status" value="1"/>
</dbReference>
<dbReference type="Pfam" id="PF00128">
    <property type="entry name" value="Alpha-amylase"/>
    <property type="match status" value="1"/>
</dbReference>
<evidence type="ECO:0000259" key="4">
    <source>
        <dbReference type="SMART" id="SM00642"/>
    </source>
</evidence>
<keyword evidence="3" id="KW-0326">Glycosidase</keyword>
<evidence type="ECO:0000256" key="3">
    <source>
        <dbReference type="ARBA" id="ARBA00023295"/>
    </source>
</evidence>
<organism evidence="5 6">
    <name type="scientific">Temperatibacter marinus</name>
    <dbReference type="NCBI Taxonomy" id="1456591"/>
    <lineage>
        <taxon>Bacteria</taxon>
        <taxon>Pseudomonadati</taxon>
        <taxon>Pseudomonadota</taxon>
        <taxon>Alphaproteobacteria</taxon>
        <taxon>Kordiimonadales</taxon>
        <taxon>Temperatibacteraceae</taxon>
        <taxon>Temperatibacter</taxon>
    </lineage>
</organism>
<sequence length="547" mass="63109">MNAEQKKYRTSLDAPWWKGAAIYHIYPRSFMDSNNDGTGDLQGIISKLDYIASLAVDAIWLSPIFKSPQKDFGYDVSDYRDIDPLFGTLEDFDKLLSESHKRGLKVIVDQVYSHTSDQHPWFEESSASRDNPKSDWYVWADPKPCGSPPTNWQSVFGGPSWQWSSRRRQYYLHNFLTEQPDLNLHTPEVQDEILDIARFWLNRGVDGFRMDALNFSMHDLEMRDNPAETEFEREPTRPFDYQRQEYNQSHPDIPRFLEKVRQLFDQYPGSFTVAEVGGKKALEEMKDYTAEDKRLHSAYSFDYLYAENLTAERVKQSIENWPQNPQTGWPSWAYSNHDAPRALSRWKGDCPADEFNRLMLLTLIAMRGNIFLYQGEELGMLQGHVPYEKLQDPEAIANYPETLGRDGARTPIPWCSRSINAGFNKGTEPWLPIDPRHFETSVDKLEADKTSALHFTRALLKCRKDSEALRLGQMNFLKAEDDLLLFTRQYQDELILCGFNLGCKTLDLASIVDTKPCEMLAAANLDQTLTSVPNTLKGHSGFIVRYL</sequence>
<dbReference type="GO" id="GO:0009313">
    <property type="term" value="P:oligosaccharide catabolic process"/>
    <property type="evidence" value="ECO:0007669"/>
    <property type="project" value="TreeGrafter"/>
</dbReference>
<feature type="domain" description="Glycosyl hydrolase family 13 catalytic" evidence="4">
    <location>
        <begin position="24"/>
        <end position="409"/>
    </location>
</feature>
<evidence type="ECO:0000256" key="2">
    <source>
        <dbReference type="ARBA" id="ARBA00022801"/>
    </source>
</evidence>
<dbReference type="KEGG" id="tmk:QGN29_00570"/>
<dbReference type="Proteomes" id="UP001268683">
    <property type="component" value="Chromosome"/>
</dbReference>
<name>A0AA52EHZ2_9PROT</name>
<dbReference type="InterPro" id="IPR006047">
    <property type="entry name" value="GH13_cat_dom"/>
</dbReference>
<dbReference type="SUPFAM" id="SSF51445">
    <property type="entry name" value="(Trans)glycosidases"/>
    <property type="match status" value="1"/>
</dbReference>
<dbReference type="InterPro" id="IPR017853">
    <property type="entry name" value="GH"/>
</dbReference>
<dbReference type="PANTHER" id="PTHR10357">
    <property type="entry name" value="ALPHA-AMYLASE FAMILY MEMBER"/>
    <property type="match status" value="1"/>
</dbReference>
<dbReference type="Gene3D" id="3.20.20.80">
    <property type="entry name" value="Glycosidases"/>
    <property type="match status" value="2"/>
</dbReference>
<dbReference type="CDD" id="cd11330">
    <property type="entry name" value="AmyAc_OligoGlu"/>
    <property type="match status" value="1"/>
</dbReference>
<gene>
    <name evidence="5" type="ORF">QGN29_00570</name>
</gene>